<keyword evidence="2" id="KW-1185">Reference proteome</keyword>
<protein>
    <submittedName>
        <fullName evidence="1">Uncharacterized protein</fullName>
    </submittedName>
</protein>
<dbReference type="Proteomes" id="UP001234297">
    <property type="component" value="Chromosome 3"/>
</dbReference>
<comment type="caution">
    <text evidence="1">The sequence shown here is derived from an EMBL/GenBank/DDBJ whole genome shotgun (WGS) entry which is preliminary data.</text>
</comment>
<organism evidence="1 2">
    <name type="scientific">Persea americana</name>
    <name type="common">Avocado</name>
    <dbReference type="NCBI Taxonomy" id="3435"/>
    <lineage>
        <taxon>Eukaryota</taxon>
        <taxon>Viridiplantae</taxon>
        <taxon>Streptophyta</taxon>
        <taxon>Embryophyta</taxon>
        <taxon>Tracheophyta</taxon>
        <taxon>Spermatophyta</taxon>
        <taxon>Magnoliopsida</taxon>
        <taxon>Magnoliidae</taxon>
        <taxon>Laurales</taxon>
        <taxon>Lauraceae</taxon>
        <taxon>Persea</taxon>
    </lineage>
</organism>
<accession>A0ACC2LYF8</accession>
<gene>
    <name evidence="1" type="ORF">MRB53_012784</name>
</gene>
<evidence type="ECO:0000313" key="2">
    <source>
        <dbReference type="Proteomes" id="UP001234297"/>
    </source>
</evidence>
<evidence type="ECO:0000313" key="1">
    <source>
        <dbReference type="EMBL" id="KAJ8638517.1"/>
    </source>
</evidence>
<reference evidence="1 2" key="1">
    <citation type="journal article" date="2022" name="Hortic Res">
        <title>A haplotype resolved chromosomal level avocado genome allows analysis of novel avocado genes.</title>
        <authorList>
            <person name="Nath O."/>
            <person name="Fletcher S.J."/>
            <person name="Hayward A."/>
            <person name="Shaw L.M."/>
            <person name="Masouleh A.K."/>
            <person name="Furtado A."/>
            <person name="Henry R.J."/>
            <person name="Mitter N."/>
        </authorList>
    </citation>
    <scope>NUCLEOTIDE SEQUENCE [LARGE SCALE GENOMIC DNA]</scope>
    <source>
        <strain evidence="2">cv. Hass</strain>
    </source>
</reference>
<dbReference type="EMBL" id="CM056811">
    <property type="protein sequence ID" value="KAJ8638517.1"/>
    <property type="molecule type" value="Genomic_DNA"/>
</dbReference>
<proteinExistence type="predicted"/>
<sequence>MFEMVNSELTGGTWQEEVPSPSRCCHPPARLDPLSSRDDPSPPTSSLEEGPDQNRHHLVVSDNPPVPTSHADPQMNADVVSEVGVGDNDIQQRK</sequence>
<name>A0ACC2LYF8_PERAE</name>